<keyword evidence="5" id="KW-0507">mRNA processing</keyword>
<evidence type="ECO:0000256" key="3">
    <source>
        <dbReference type="ARBA" id="ARBA00023242"/>
    </source>
</evidence>
<dbReference type="SMART" id="SM00651">
    <property type="entry name" value="Sm"/>
    <property type="match status" value="1"/>
</dbReference>
<dbReference type="Proteomes" id="UP001281761">
    <property type="component" value="Unassembled WGS sequence"/>
</dbReference>
<dbReference type="InterPro" id="IPR001163">
    <property type="entry name" value="Sm_dom_euk/arc"/>
</dbReference>
<dbReference type="Gene3D" id="2.30.30.100">
    <property type="match status" value="1"/>
</dbReference>
<dbReference type="InterPro" id="IPR034102">
    <property type="entry name" value="Sm_D1"/>
</dbReference>
<evidence type="ECO:0000259" key="7">
    <source>
        <dbReference type="PROSITE" id="PS52002"/>
    </source>
</evidence>
<reference evidence="8 9" key="1">
    <citation type="journal article" date="2022" name="bioRxiv">
        <title>Genomics of Preaxostyla Flagellates Illuminates Evolutionary Transitions and the Path Towards Mitochondrial Loss.</title>
        <authorList>
            <person name="Novak L.V.F."/>
            <person name="Treitli S.C."/>
            <person name="Pyrih J."/>
            <person name="Halakuc P."/>
            <person name="Pipaliya S.V."/>
            <person name="Vacek V."/>
            <person name="Brzon O."/>
            <person name="Soukal P."/>
            <person name="Eme L."/>
            <person name="Dacks J.B."/>
            <person name="Karnkowska A."/>
            <person name="Elias M."/>
            <person name="Hampl V."/>
        </authorList>
    </citation>
    <scope>NUCLEOTIDE SEQUENCE [LARGE SCALE GENOMIC DNA]</scope>
    <source>
        <strain evidence="8">NAU3</strain>
        <tissue evidence="8">Gut</tissue>
    </source>
</reference>
<keyword evidence="5" id="KW-0508">mRNA splicing</keyword>
<gene>
    <name evidence="8" type="ORF">BLNAU_819</name>
</gene>
<comment type="caution">
    <text evidence="8">The sequence shown here is derived from an EMBL/GenBank/DDBJ whole genome shotgun (WGS) entry which is preliminary data.</text>
</comment>
<dbReference type="PANTHER" id="PTHR23338">
    <property type="entry name" value="SMALL NUCLEAR RIBONUCLEOPROTEIN SM"/>
    <property type="match status" value="1"/>
</dbReference>
<feature type="region of interest" description="Disordered" evidence="6">
    <location>
        <begin position="85"/>
        <end position="113"/>
    </location>
</feature>
<name>A0ABQ9YKL3_9EUKA</name>
<feature type="domain" description="Sm" evidence="7">
    <location>
        <begin position="2"/>
        <end position="74"/>
    </location>
</feature>
<evidence type="ECO:0000256" key="4">
    <source>
        <dbReference type="ARBA" id="ARBA00023274"/>
    </source>
</evidence>
<evidence type="ECO:0000313" key="9">
    <source>
        <dbReference type="Proteomes" id="UP001281761"/>
    </source>
</evidence>
<comment type="subcellular location">
    <subcellularLocation>
        <location evidence="1 5">Nucleus</location>
    </subcellularLocation>
</comment>
<comment type="similarity">
    <text evidence="2 5">Belongs to the snRNP core protein family.</text>
</comment>
<dbReference type="PROSITE" id="PS52002">
    <property type="entry name" value="SM"/>
    <property type="match status" value="1"/>
</dbReference>
<evidence type="ECO:0000256" key="6">
    <source>
        <dbReference type="SAM" id="MobiDB-lite"/>
    </source>
</evidence>
<proteinExistence type="inferred from homology"/>
<dbReference type="InterPro" id="IPR027141">
    <property type="entry name" value="LSm4/Sm_D1/D3"/>
</dbReference>
<feature type="compositionally biased region" description="Basic and acidic residues" evidence="6">
    <location>
        <begin position="85"/>
        <end position="96"/>
    </location>
</feature>
<dbReference type="InterPro" id="IPR010920">
    <property type="entry name" value="LSM_dom_sf"/>
</dbReference>
<dbReference type="InterPro" id="IPR047575">
    <property type="entry name" value="Sm"/>
</dbReference>
<dbReference type="EMBL" id="JARBJD010000003">
    <property type="protein sequence ID" value="KAK2964288.1"/>
    <property type="molecule type" value="Genomic_DNA"/>
</dbReference>
<protein>
    <recommendedName>
        <fullName evidence="5">Small nuclear ribonucleoprotein Sm D1</fullName>
    </recommendedName>
    <alternativeName>
        <fullName evidence="5">snRNP core protein D1</fullName>
    </alternativeName>
</protein>
<accession>A0ABQ9YKL3</accession>
<evidence type="ECO:0000256" key="2">
    <source>
        <dbReference type="ARBA" id="ARBA00008146"/>
    </source>
</evidence>
<keyword evidence="4 5" id="KW-0687">Ribonucleoprotein</keyword>
<dbReference type="CDD" id="cd01724">
    <property type="entry name" value="Sm_D1"/>
    <property type="match status" value="1"/>
</dbReference>
<organism evidence="8 9">
    <name type="scientific">Blattamonas nauphoetae</name>
    <dbReference type="NCBI Taxonomy" id="2049346"/>
    <lineage>
        <taxon>Eukaryota</taxon>
        <taxon>Metamonada</taxon>
        <taxon>Preaxostyla</taxon>
        <taxon>Oxymonadida</taxon>
        <taxon>Blattamonas</taxon>
    </lineage>
</organism>
<evidence type="ECO:0000256" key="5">
    <source>
        <dbReference type="RuleBase" id="RU365054"/>
    </source>
</evidence>
<dbReference type="SUPFAM" id="SSF50182">
    <property type="entry name" value="Sm-like ribonucleoproteins"/>
    <property type="match status" value="1"/>
</dbReference>
<comment type="function">
    <text evidence="5">Essential for pre-mRNA splicing. Implicated in the formation of stable, biologically active snRNP structures.</text>
</comment>
<dbReference type="GO" id="GO:1990904">
    <property type="term" value="C:ribonucleoprotein complex"/>
    <property type="evidence" value="ECO:0007669"/>
    <property type="project" value="UniProtKB-KW"/>
</dbReference>
<sequence length="113" mass="12710">MKLVKFLQRLNNETVTIEMKNGSVVQGTVTGVDVAMNIHLKTVKLIARNKEPIRTDTICIRGNTVRYVILPDSLNIDTLLVEEMPKKVRQKDDGMRGRGRGRGRPRGRGRGGR</sequence>
<evidence type="ECO:0000256" key="1">
    <source>
        <dbReference type="ARBA" id="ARBA00004123"/>
    </source>
</evidence>
<feature type="compositionally biased region" description="Basic residues" evidence="6">
    <location>
        <begin position="97"/>
        <end position="113"/>
    </location>
</feature>
<keyword evidence="9" id="KW-1185">Reference proteome</keyword>
<dbReference type="Pfam" id="PF01423">
    <property type="entry name" value="LSM"/>
    <property type="match status" value="1"/>
</dbReference>
<keyword evidence="3 5" id="KW-0539">Nucleus</keyword>
<evidence type="ECO:0000313" key="8">
    <source>
        <dbReference type="EMBL" id="KAK2964288.1"/>
    </source>
</evidence>